<gene>
    <name evidence="1" type="ORF">I553_3752</name>
</gene>
<reference evidence="1" key="1">
    <citation type="submission" date="2014-01" db="EMBL/GenBank/DDBJ databases">
        <authorList>
            <person name="Brown-Elliot B."/>
            <person name="Wallace R."/>
            <person name="Lenaerts A."/>
            <person name="Ordway D."/>
            <person name="DeGroote M.A."/>
            <person name="Parker T."/>
            <person name="Sizemore C."/>
            <person name="Tallon L.J."/>
            <person name="Sadzewicz L.K."/>
            <person name="Sengamalay N."/>
            <person name="Fraser C.M."/>
            <person name="Hine E."/>
            <person name="Shefchek K.A."/>
            <person name="Das S.P."/>
            <person name="Tettelin H."/>
        </authorList>
    </citation>
    <scope>NUCLEOTIDE SEQUENCE [LARGE SCALE GENOMIC DNA]</scope>
    <source>
        <strain evidence="1">4042</strain>
    </source>
</reference>
<name>X7YT40_MYCXE</name>
<accession>X7YT40</accession>
<proteinExistence type="predicted"/>
<dbReference type="PATRIC" id="fig|1299334.3.peg.9188"/>
<organism evidence="1">
    <name type="scientific">Mycobacterium xenopi 4042</name>
    <dbReference type="NCBI Taxonomy" id="1299334"/>
    <lineage>
        <taxon>Bacteria</taxon>
        <taxon>Bacillati</taxon>
        <taxon>Actinomycetota</taxon>
        <taxon>Actinomycetes</taxon>
        <taxon>Mycobacteriales</taxon>
        <taxon>Mycobacteriaceae</taxon>
        <taxon>Mycobacterium</taxon>
    </lineage>
</organism>
<dbReference type="AlphaFoldDB" id="X7YT40"/>
<evidence type="ECO:0000313" key="1">
    <source>
        <dbReference type="EMBL" id="EUA09668.1"/>
    </source>
</evidence>
<evidence type="ECO:0008006" key="2">
    <source>
        <dbReference type="Google" id="ProtNLM"/>
    </source>
</evidence>
<protein>
    <recommendedName>
        <fullName evidence="2">ESX-1 secretion-associated protein</fullName>
    </recommendedName>
</protein>
<dbReference type="EMBL" id="JAOB01000089">
    <property type="protein sequence ID" value="EUA09668.1"/>
    <property type="molecule type" value="Genomic_DNA"/>
</dbReference>
<comment type="caution">
    <text evidence="1">The sequence shown here is derived from an EMBL/GenBank/DDBJ whole genome shotgun (WGS) entry which is preliminary data.</text>
</comment>
<sequence>MRRIAGARRCAVLPPHRRRVRPVEKSYSLTNDYRMSSAPISINSTMLRKAATINRDTASDYDNYRARCQAWLADAEAEIVRCNGVIAAPVARCLPEFFGRVTERTTAMADQHVRMGDKLVAAAAGYEDTDNDGAAGVMAGGVV</sequence>